<sequence length="65" mass="7253">MDEALERIRALVEPVAPLRTRCSTSILLRDRTGNAEQLKDNEPKRVELYKAVAAVTRAFATSPTI</sequence>
<protein>
    <submittedName>
        <fullName evidence="1">Type I restriction-modification system restriction subunit domain protein</fullName>
        <ecNumber evidence="1">3.1.21.3</ecNumber>
    </submittedName>
</protein>
<comment type="caution">
    <text evidence="1">The sequence shown here is derived from an EMBL/GenBank/DDBJ whole genome shotgun (WGS) entry which is preliminary data.</text>
</comment>
<accession>A0ABN0QUN9</accession>
<dbReference type="GO" id="GO:0009035">
    <property type="term" value="F:type I site-specific deoxyribonuclease activity"/>
    <property type="evidence" value="ECO:0007669"/>
    <property type="project" value="UniProtKB-EC"/>
</dbReference>
<name>A0ABN0QUN9_MYCUL</name>
<reference evidence="1 2" key="1">
    <citation type="submission" date="2014-01" db="EMBL/GenBank/DDBJ databases">
        <authorList>
            <person name="Dobos K."/>
            <person name="Lenaerts A."/>
            <person name="Ordway D."/>
            <person name="DeGroote M.A."/>
            <person name="Parker T."/>
            <person name="Sizemore C."/>
            <person name="Tallon L.J."/>
            <person name="Sadzewicz L.K."/>
            <person name="Sengamalay N."/>
            <person name="Fraser C.M."/>
            <person name="Hine E."/>
            <person name="Shefchek K.A."/>
            <person name="Das S.P."/>
            <person name="Tettelin H."/>
        </authorList>
    </citation>
    <scope>NUCLEOTIDE SEQUENCE [LARGE SCALE GENOMIC DNA]</scope>
    <source>
        <strain evidence="1 2">Harvey</strain>
    </source>
</reference>
<keyword evidence="1" id="KW-0378">Hydrolase</keyword>
<proteinExistence type="predicted"/>
<dbReference type="EC" id="3.1.21.3" evidence="1"/>
<evidence type="ECO:0000313" key="1">
    <source>
        <dbReference type="EMBL" id="EUA88396.1"/>
    </source>
</evidence>
<gene>
    <name evidence="1" type="ORF">I551_5120</name>
</gene>
<keyword evidence="2" id="KW-1185">Reference proteome</keyword>
<dbReference type="EMBL" id="JAOL01000141">
    <property type="protein sequence ID" value="EUA88396.1"/>
    <property type="molecule type" value="Genomic_DNA"/>
</dbReference>
<dbReference type="Proteomes" id="UP000020681">
    <property type="component" value="Unassembled WGS sequence"/>
</dbReference>
<evidence type="ECO:0000313" key="2">
    <source>
        <dbReference type="Proteomes" id="UP000020681"/>
    </source>
</evidence>
<organism evidence="1 2">
    <name type="scientific">Mycobacterium ulcerans str. Harvey</name>
    <dbReference type="NCBI Taxonomy" id="1299332"/>
    <lineage>
        <taxon>Bacteria</taxon>
        <taxon>Bacillati</taxon>
        <taxon>Actinomycetota</taxon>
        <taxon>Actinomycetes</taxon>
        <taxon>Mycobacteriales</taxon>
        <taxon>Mycobacteriaceae</taxon>
        <taxon>Mycobacterium</taxon>
        <taxon>Mycobacterium ulcerans group</taxon>
    </lineage>
</organism>